<dbReference type="Pfam" id="PF02424">
    <property type="entry name" value="ApbE"/>
    <property type="match status" value="1"/>
</dbReference>
<dbReference type="GO" id="GO:0016740">
    <property type="term" value="F:transferase activity"/>
    <property type="evidence" value="ECO:0007669"/>
    <property type="project" value="UniProtKB-KW"/>
</dbReference>
<dbReference type="EC" id="2.7.1.180" evidence="2"/>
<keyword evidence="5" id="KW-0808">Transferase</keyword>
<evidence type="ECO:0000256" key="9">
    <source>
        <dbReference type="ARBA" id="ARBA00031306"/>
    </source>
</evidence>
<dbReference type="PANTHER" id="PTHR30040">
    <property type="entry name" value="THIAMINE BIOSYNTHESIS LIPOPROTEIN APBE"/>
    <property type="match status" value="1"/>
</dbReference>
<dbReference type="AlphaFoldDB" id="E3IWX1"/>
<proteinExistence type="predicted"/>
<dbReference type="Gene3D" id="3.10.520.10">
    <property type="entry name" value="ApbE-like domains"/>
    <property type="match status" value="1"/>
</dbReference>
<dbReference type="eggNOG" id="COG1477">
    <property type="taxonomic scope" value="Bacteria"/>
</dbReference>
<evidence type="ECO:0000256" key="6">
    <source>
        <dbReference type="ARBA" id="ARBA00022723"/>
    </source>
</evidence>
<evidence type="ECO:0000256" key="5">
    <source>
        <dbReference type="ARBA" id="ARBA00022679"/>
    </source>
</evidence>
<evidence type="ECO:0000256" key="10">
    <source>
        <dbReference type="ARBA" id="ARBA00048540"/>
    </source>
</evidence>
<evidence type="ECO:0000256" key="4">
    <source>
        <dbReference type="ARBA" id="ARBA00022630"/>
    </source>
</evidence>
<comment type="catalytic activity">
    <reaction evidence="10">
        <text>L-threonyl-[protein] + FAD = FMN-L-threonyl-[protein] + AMP + H(+)</text>
        <dbReference type="Rhea" id="RHEA:36847"/>
        <dbReference type="Rhea" id="RHEA-COMP:11060"/>
        <dbReference type="Rhea" id="RHEA-COMP:11061"/>
        <dbReference type="ChEBI" id="CHEBI:15378"/>
        <dbReference type="ChEBI" id="CHEBI:30013"/>
        <dbReference type="ChEBI" id="CHEBI:57692"/>
        <dbReference type="ChEBI" id="CHEBI:74257"/>
        <dbReference type="ChEBI" id="CHEBI:456215"/>
        <dbReference type="EC" id="2.7.1.180"/>
    </reaction>
</comment>
<dbReference type="InterPro" id="IPR003374">
    <property type="entry name" value="ApbE-like_sf"/>
</dbReference>
<evidence type="ECO:0000256" key="2">
    <source>
        <dbReference type="ARBA" id="ARBA00011955"/>
    </source>
</evidence>
<keyword evidence="8" id="KW-0460">Magnesium</keyword>
<keyword evidence="6" id="KW-0479">Metal-binding</keyword>
<dbReference type="SUPFAM" id="SSF143631">
    <property type="entry name" value="ApbE-like"/>
    <property type="match status" value="1"/>
</dbReference>
<evidence type="ECO:0000256" key="1">
    <source>
        <dbReference type="ARBA" id="ARBA00001946"/>
    </source>
</evidence>
<evidence type="ECO:0000256" key="8">
    <source>
        <dbReference type="ARBA" id="ARBA00022842"/>
    </source>
</evidence>
<dbReference type="OrthoDB" id="9778595at2"/>
<accession>E3IWX1</accession>
<dbReference type="GO" id="GO:0046872">
    <property type="term" value="F:metal ion binding"/>
    <property type="evidence" value="ECO:0007669"/>
    <property type="project" value="UniProtKB-KW"/>
</dbReference>
<dbReference type="InParanoid" id="E3IWX1"/>
<keyword evidence="7" id="KW-0274">FAD</keyword>
<dbReference type="EMBL" id="CP002299">
    <property type="protein sequence ID" value="ADP82595.1"/>
    <property type="molecule type" value="Genomic_DNA"/>
</dbReference>
<feature type="region of interest" description="Disordered" evidence="11">
    <location>
        <begin position="1"/>
        <end position="26"/>
    </location>
</feature>
<evidence type="ECO:0000256" key="7">
    <source>
        <dbReference type="ARBA" id="ARBA00022827"/>
    </source>
</evidence>
<reference evidence="12 13" key="1">
    <citation type="submission" date="2010-10" db="EMBL/GenBank/DDBJ databases">
        <title>Complete sequence of Frankia sp. EuI1c.</title>
        <authorList>
            <consortium name="US DOE Joint Genome Institute"/>
            <person name="Lucas S."/>
            <person name="Copeland A."/>
            <person name="Lapidus A."/>
            <person name="Cheng J.-F."/>
            <person name="Bruce D."/>
            <person name="Goodwin L."/>
            <person name="Pitluck S."/>
            <person name="Chertkov O."/>
            <person name="Detter J.C."/>
            <person name="Han C."/>
            <person name="Tapia R."/>
            <person name="Land M."/>
            <person name="Hauser L."/>
            <person name="Jeffries C."/>
            <person name="Kyrpides N."/>
            <person name="Ivanova N."/>
            <person name="Mikhailova N."/>
            <person name="Beauchemin N."/>
            <person name="Sen A."/>
            <person name="Sur S.A."/>
            <person name="Gtari M."/>
            <person name="Wall L."/>
            <person name="Tisa L."/>
            <person name="Woyke T."/>
        </authorList>
    </citation>
    <scope>NUCLEOTIDE SEQUENCE [LARGE SCALE GENOMIC DNA]</scope>
    <source>
        <strain evidence="13">DSM 45817 / CECT 9037 / EuI1c</strain>
    </source>
</reference>
<dbReference type="KEGG" id="fri:FraEuI1c_4602"/>
<keyword evidence="13" id="KW-1185">Reference proteome</keyword>
<dbReference type="STRING" id="298654.FraEuI1c_4602"/>
<dbReference type="InterPro" id="IPR024932">
    <property type="entry name" value="ApbE"/>
</dbReference>
<organism evidence="12 13">
    <name type="scientific">Pseudofrankia inefficax (strain DSM 45817 / CECT 9037 / DDB 130130 / EuI1c)</name>
    <name type="common">Frankia inefficax</name>
    <dbReference type="NCBI Taxonomy" id="298654"/>
    <lineage>
        <taxon>Bacteria</taxon>
        <taxon>Bacillati</taxon>
        <taxon>Actinomycetota</taxon>
        <taxon>Actinomycetes</taxon>
        <taxon>Frankiales</taxon>
        <taxon>Frankiaceae</taxon>
        <taxon>Pseudofrankia</taxon>
    </lineage>
</organism>
<feature type="compositionally biased region" description="Basic and acidic residues" evidence="11">
    <location>
        <begin position="1"/>
        <end position="14"/>
    </location>
</feature>
<keyword evidence="12" id="KW-0449">Lipoprotein</keyword>
<gene>
    <name evidence="12" type="ordered locus">FraEuI1c_4602</name>
</gene>
<comment type="cofactor">
    <cofactor evidence="1">
        <name>Mg(2+)</name>
        <dbReference type="ChEBI" id="CHEBI:18420"/>
    </cofactor>
</comment>
<evidence type="ECO:0000313" key="12">
    <source>
        <dbReference type="EMBL" id="ADP82595.1"/>
    </source>
</evidence>
<protein>
    <recommendedName>
        <fullName evidence="3">FAD:protein FMN transferase</fullName>
        <ecNumber evidence="2">2.7.1.180</ecNumber>
    </recommendedName>
    <alternativeName>
        <fullName evidence="9">Flavin transferase</fullName>
    </alternativeName>
</protein>
<dbReference type="Proteomes" id="UP000002484">
    <property type="component" value="Chromosome"/>
</dbReference>
<name>E3IWX1_PSEI1</name>
<sequence length="357" mass="36937">MPDRTPRPGPDRSPAHAPEPASSEWPVWSTKARLVVTDPAALDEAHRIVVDQLASVDAAASRFRDDSEVSRLASAGGEPRRVSPVLAELIGVALTAAASTNGDVDPTLGGPLAALGYDRDIALIPVDRRRPAHRRGPDHREEPAAGGATVAAAVRRGPAWRRITLDGDQVTVPAGIQLDLGATAKAHTADRCAALVADRLGTGALVSLGGDLATAGAPPAGGWRVYVQDRPGEPAGSVTLAAGGALATSSTIGRRWRRDGRVLHHILDPRTCRPAPVVWRTVTVAATSCLAANTATTAALVRGRGAVGWLNALGLPARLVGADGAVVTVNGWPDDDPTPTDWLRTGPLALSRSEAAR</sequence>
<dbReference type="RefSeq" id="WP_013425713.1">
    <property type="nucleotide sequence ID" value="NC_014666.1"/>
</dbReference>
<evidence type="ECO:0000256" key="11">
    <source>
        <dbReference type="SAM" id="MobiDB-lite"/>
    </source>
</evidence>
<feature type="region of interest" description="Disordered" evidence="11">
    <location>
        <begin position="131"/>
        <end position="150"/>
    </location>
</feature>
<evidence type="ECO:0000256" key="3">
    <source>
        <dbReference type="ARBA" id="ARBA00016337"/>
    </source>
</evidence>
<evidence type="ECO:0000313" key="13">
    <source>
        <dbReference type="Proteomes" id="UP000002484"/>
    </source>
</evidence>
<dbReference type="HOGENOM" id="CLU_044403_5_0_11"/>
<dbReference type="PANTHER" id="PTHR30040:SF2">
    <property type="entry name" value="FAD:PROTEIN FMN TRANSFERASE"/>
    <property type="match status" value="1"/>
</dbReference>
<keyword evidence="4" id="KW-0285">Flavoprotein</keyword>